<dbReference type="RefSeq" id="WP_136132231.1">
    <property type="nucleotide sequence ID" value="NZ_PDKR01000001.1"/>
</dbReference>
<gene>
    <name evidence="3" type="ORF">CRV09_00625</name>
</gene>
<evidence type="ECO:0000256" key="1">
    <source>
        <dbReference type="ARBA" id="ARBA00006718"/>
    </source>
</evidence>
<dbReference type="GO" id="GO:0016226">
    <property type="term" value="P:iron-sulfur cluster assembly"/>
    <property type="evidence" value="ECO:0007669"/>
    <property type="project" value="InterPro"/>
</dbReference>
<feature type="domain" description="Core" evidence="2">
    <location>
        <begin position="19"/>
        <end position="119"/>
    </location>
</feature>
<name>A0A2P5T2H7_9GAMM</name>
<dbReference type="AlphaFoldDB" id="A0A2P5T2H7"/>
<dbReference type="SUPFAM" id="SSF89360">
    <property type="entry name" value="HesB-like domain"/>
    <property type="match status" value="1"/>
</dbReference>
<accession>A0A2P5T2H7</accession>
<evidence type="ECO:0000313" key="4">
    <source>
        <dbReference type="Proteomes" id="UP000295937"/>
    </source>
</evidence>
<dbReference type="InterPro" id="IPR000361">
    <property type="entry name" value="ATAP_core_dom"/>
</dbReference>
<dbReference type="Gene3D" id="2.60.300.12">
    <property type="entry name" value="HesB-like domain"/>
    <property type="match status" value="1"/>
</dbReference>
<dbReference type="OrthoDB" id="9801228at2"/>
<organism evidence="3 4">
    <name type="scientific">Candidatus Pantoea edessiphila</name>
    <dbReference type="NCBI Taxonomy" id="2044610"/>
    <lineage>
        <taxon>Bacteria</taxon>
        <taxon>Pseudomonadati</taxon>
        <taxon>Pseudomonadota</taxon>
        <taxon>Gammaproteobacteria</taxon>
        <taxon>Enterobacterales</taxon>
        <taxon>Erwiniaceae</taxon>
        <taxon>Pantoea</taxon>
    </lineage>
</organism>
<dbReference type="Proteomes" id="UP000295937">
    <property type="component" value="Unassembled WGS sequence"/>
</dbReference>
<dbReference type="PROSITE" id="PS01152">
    <property type="entry name" value="HESB"/>
    <property type="match status" value="1"/>
</dbReference>
<dbReference type="InterPro" id="IPR050322">
    <property type="entry name" value="Fe-S_cluster_asmbl/transfer"/>
</dbReference>
<evidence type="ECO:0000313" key="3">
    <source>
        <dbReference type="EMBL" id="PPI88804.1"/>
    </source>
</evidence>
<dbReference type="Pfam" id="PF01521">
    <property type="entry name" value="Fe-S_biosyn"/>
    <property type="match status" value="1"/>
</dbReference>
<dbReference type="GO" id="GO:0005829">
    <property type="term" value="C:cytosol"/>
    <property type="evidence" value="ECO:0007669"/>
    <property type="project" value="TreeGrafter"/>
</dbReference>
<dbReference type="PANTHER" id="PTHR10072">
    <property type="entry name" value="IRON-SULFUR CLUSTER ASSEMBLY PROTEIN"/>
    <property type="match status" value="1"/>
</dbReference>
<dbReference type="EMBL" id="PDKR01000001">
    <property type="protein sequence ID" value="PPI88804.1"/>
    <property type="molecule type" value="Genomic_DNA"/>
</dbReference>
<dbReference type="InterPro" id="IPR035903">
    <property type="entry name" value="HesB-like_dom_sf"/>
</dbReference>
<comment type="caution">
    <text evidence="3">The sequence shown here is derived from an EMBL/GenBank/DDBJ whole genome shotgun (WGS) entry which is preliminary data.</text>
</comment>
<comment type="similarity">
    <text evidence="1">Belongs to the HesB/IscA family.</text>
</comment>
<evidence type="ECO:0000259" key="2">
    <source>
        <dbReference type="Pfam" id="PF01521"/>
    </source>
</evidence>
<dbReference type="InterPro" id="IPR017870">
    <property type="entry name" value="FeS_cluster_insertion_CS"/>
</dbReference>
<protein>
    <submittedName>
        <fullName evidence="3">Fe-S cluster assembly scaffold SufA</fullName>
    </submittedName>
</protein>
<dbReference type="InterPro" id="IPR016092">
    <property type="entry name" value="ATAP"/>
</dbReference>
<dbReference type="PANTHER" id="PTHR10072:SF47">
    <property type="entry name" value="PROTEIN SUFA"/>
    <property type="match status" value="1"/>
</dbReference>
<dbReference type="GO" id="GO:0051537">
    <property type="term" value="F:2 iron, 2 sulfur cluster binding"/>
    <property type="evidence" value="ECO:0007669"/>
    <property type="project" value="TreeGrafter"/>
</dbReference>
<proteinExistence type="inferred from homology"/>
<reference evidence="3 4" key="1">
    <citation type="journal article" date="2018" name="Genome Biol. Evol.">
        <title>Cladogenesis and Genomic Streamlining in Extracellular Endosymbionts of Tropical Stink Bugs.</title>
        <authorList>
            <person name="Otero-Bravo A."/>
            <person name="Goffredi S."/>
            <person name="Sabree Z.L."/>
        </authorList>
    </citation>
    <scope>NUCLEOTIDE SEQUENCE [LARGE SCALE GENOMIC DNA]</scope>
    <source>
        <strain evidence="3 4">SoEO</strain>
    </source>
</reference>
<dbReference type="NCBIfam" id="NF007050">
    <property type="entry name" value="PRK09504.1"/>
    <property type="match status" value="1"/>
</dbReference>
<sequence length="124" mass="13986">MESVNVNDISHHDLVWKGFTLTKSAEKQLSNLISKDPEIKGLWLGIKKSGCAGFKYIMNLTKDPLNEDLEFSFKSITLFVSMQAMPFIDGTEIDYVYDGLNHNFKFNNPKAQHSCGCGESFSIE</sequence>
<dbReference type="NCBIfam" id="TIGR00049">
    <property type="entry name" value="iron-sulfur cluster assembly accessory protein"/>
    <property type="match status" value="1"/>
</dbReference>